<evidence type="ECO:0000313" key="2">
    <source>
        <dbReference type="EMBL" id="KAL0300227.1"/>
    </source>
</evidence>
<reference evidence="2" key="2">
    <citation type="journal article" date="2024" name="Plant">
        <title>Genomic evolution and insights into agronomic trait innovations of Sesamum species.</title>
        <authorList>
            <person name="Miao H."/>
            <person name="Wang L."/>
            <person name="Qu L."/>
            <person name="Liu H."/>
            <person name="Sun Y."/>
            <person name="Le M."/>
            <person name="Wang Q."/>
            <person name="Wei S."/>
            <person name="Zheng Y."/>
            <person name="Lin W."/>
            <person name="Duan Y."/>
            <person name="Cao H."/>
            <person name="Xiong S."/>
            <person name="Wang X."/>
            <person name="Wei L."/>
            <person name="Li C."/>
            <person name="Ma Q."/>
            <person name="Ju M."/>
            <person name="Zhao R."/>
            <person name="Li G."/>
            <person name="Mu C."/>
            <person name="Tian Q."/>
            <person name="Mei H."/>
            <person name="Zhang T."/>
            <person name="Gao T."/>
            <person name="Zhang H."/>
        </authorList>
    </citation>
    <scope>NUCLEOTIDE SEQUENCE</scope>
    <source>
        <strain evidence="2">G01</strain>
    </source>
</reference>
<dbReference type="EMBL" id="JACGWK010000371">
    <property type="protein sequence ID" value="KAL0300227.1"/>
    <property type="molecule type" value="Genomic_DNA"/>
</dbReference>
<organism evidence="2">
    <name type="scientific">Sesamum angustifolium</name>
    <dbReference type="NCBI Taxonomy" id="2727405"/>
    <lineage>
        <taxon>Eukaryota</taxon>
        <taxon>Viridiplantae</taxon>
        <taxon>Streptophyta</taxon>
        <taxon>Embryophyta</taxon>
        <taxon>Tracheophyta</taxon>
        <taxon>Spermatophyta</taxon>
        <taxon>Magnoliopsida</taxon>
        <taxon>eudicotyledons</taxon>
        <taxon>Gunneridae</taxon>
        <taxon>Pentapetalae</taxon>
        <taxon>asterids</taxon>
        <taxon>lamiids</taxon>
        <taxon>Lamiales</taxon>
        <taxon>Pedaliaceae</taxon>
        <taxon>Sesamum</taxon>
    </lineage>
</organism>
<dbReference type="AlphaFoldDB" id="A0AAW2JZV1"/>
<gene>
    <name evidence="2" type="ORF">Sangu_3132700</name>
</gene>
<feature type="domain" description="Reverse transcriptase Ty1/copia-type" evidence="1">
    <location>
        <begin position="21"/>
        <end position="174"/>
    </location>
</feature>
<protein>
    <submittedName>
        <fullName evidence="2">Retrovirus-related Pol polyprotein from transposon RE2</fullName>
    </submittedName>
</protein>
<proteinExistence type="predicted"/>
<sequence>MQHTEWQDAMKTELDALEDNCTWKLTPLPEEKHPIGCKKVFKTKLRADGSVERYKAHLVAKGFNQIPGVDYNDNFSPVAKTVTVRLFLALAAARGWPLQQMDVNNSFLHGHLNEDLYMTPPEGYSVEPGLVCKLESSIYRLKQASRQWNAELMLKLTDFGFQQSTHDHCLFTKDALMVSWHFLCKYRRLVGRLLYLGFTRPDISYSVQQLSQFLTRPCEAHWKAAVHVVRYLKGTPTKGLFLPSKSSFELRAYCDADWASCSDSRRSLTGFCIFFGDALISWKTMKQSTVSRTTAEAEYRSTTATVCELK</sequence>
<dbReference type="PANTHER" id="PTHR11439">
    <property type="entry name" value="GAG-POL-RELATED RETROTRANSPOSON"/>
    <property type="match status" value="1"/>
</dbReference>
<dbReference type="InterPro" id="IPR043502">
    <property type="entry name" value="DNA/RNA_pol_sf"/>
</dbReference>
<dbReference type="Pfam" id="PF07727">
    <property type="entry name" value="RVT_2"/>
    <property type="match status" value="1"/>
</dbReference>
<dbReference type="SUPFAM" id="SSF56672">
    <property type="entry name" value="DNA/RNA polymerases"/>
    <property type="match status" value="1"/>
</dbReference>
<reference evidence="2" key="1">
    <citation type="submission" date="2020-06" db="EMBL/GenBank/DDBJ databases">
        <authorList>
            <person name="Li T."/>
            <person name="Hu X."/>
            <person name="Zhang T."/>
            <person name="Song X."/>
            <person name="Zhang H."/>
            <person name="Dai N."/>
            <person name="Sheng W."/>
            <person name="Hou X."/>
            <person name="Wei L."/>
        </authorList>
    </citation>
    <scope>NUCLEOTIDE SEQUENCE</scope>
    <source>
        <strain evidence="2">G01</strain>
        <tissue evidence="2">Leaf</tissue>
    </source>
</reference>
<dbReference type="CDD" id="cd09272">
    <property type="entry name" value="RNase_HI_RT_Ty1"/>
    <property type="match status" value="1"/>
</dbReference>
<accession>A0AAW2JZV1</accession>
<dbReference type="InterPro" id="IPR013103">
    <property type="entry name" value="RVT_2"/>
</dbReference>
<evidence type="ECO:0000259" key="1">
    <source>
        <dbReference type="Pfam" id="PF07727"/>
    </source>
</evidence>
<dbReference type="PANTHER" id="PTHR11439:SF465">
    <property type="entry name" value="REVERSE TRANSCRIPTASE TY1_COPIA-TYPE DOMAIN-CONTAINING PROTEIN"/>
    <property type="match status" value="1"/>
</dbReference>
<name>A0AAW2JZV1_9LAMI</name>
<comment type="caution">
    <text evidence="2">The sequence shown here is derived from an EMBL/GenBank/DDBJ whole genome shotgun (WGS) entry which is preliminary data.</text>
</comment>